<dbReference type="InterPro" id="IPR006665">
    <property type="entry name" value="OmpA-like"/>
</dbReference>
<dbReference type="PANTHER" id="PTHR30329">
    <property type="entry name" value="STATOR ELEMENT OF FLAGELLAR MOTOR COMPLEX"/>
    <property type="match status" value="1"/>
</dbReference>
<feature type="domain" description="OmpA-like" evidence="8">
    <location>
        <begin position="98"/>
        <end position="215"/>
    </location>
</feature>
<name>A0A286P3R7_9GAMM</name>
<evidence type="ECO:0000256" key="2">
    <source>
        <dbReference type="ARBA" id="ARBA00023136"/>
    </source>
</evidence>
<evidence type="ECO:0000256" key="7">
    <source>
        <dbReference type="SAM" id="SignalP"/>
    </source>
</evidence>
<keyword evidence="7" id="KW-0732">Signal</keyword>
<dbReference type="PRINTS" id="PR01021">
    <property type="entry name" value="OMPADOMAIN"/>
</dbReference>
<evidence type="ECO:0000259" key="8">
    <source>
        <dbReference type="PROSITE" id="PS51123"/>
    </source>
</evidence>
<dbReference type="InterPro" id="IPR039567">
    <property type="entry name" value="Gly-zipper"/>
</dbReference>
<dbReference type="PANTHER" id="PTHR30329:SF21">
    <property type="entry name" value="LIPOPROTEIN YIAD-RELATED"/>
    <property type="match status" value="1"/>
</dbReference>
<evidence type="ECO:0000256" key="4">
    <source>
        <dbReference type="PROSITE-ProRule" id="PRU00473"/>
    </source>
</evidence>
<dbReference type="Pfam" id="PF00691">
    <property type="entry name" value="OmpA"/>
    <property type="match status" value="1"/>
</dbReference>
<dbReference type="CDD" id="cd07185">
    <property type="entry name" value="OmpA_C-like"/>
    <property type="match status" value="1"/>
</dbReference>
<feature type="region of interest" description="Disordered" evidence="5">
    <location>
        <begin position="182"/>
        <end position="305"/>
    </location>
</feature>
<evidence type="ECO:0000256" key="5">
    <source>
        <dbReference type="SAM" id="MobiDB-lite"/>
    </source>
</evidence>
<dbReference type="KEGG" id="mmai:sS8_0321"/>
<feature type="signal peptide" evidence="7">
    <location>
        <begin position="1"/>
        <end position="19"/>
    </location>
</feature>
<dbReference type="OrthoDB" id="9782229at2"/>
<dbReference type="PROSITE" id="PS51257">
    <property type="entry name" value="PROKAR_LIPOPROTEIN"/>
    <property type="match status" value="1"/>
</dbReference>
<dbReference type="GO" id="GO:0009279">
    <property type="term" value="C:cell outer membrane"/>
    <property type="evidence" value="ECO:0007669"/>
    <property type="project" value="UniProtKB-SubCell"/>
</dbReference>
<keyword evidence="2 4" id="KW-0472">Membrane</keyword>
<dbReference type="EMBL" id="AP017928">
    <property type="protein sequence ID" value="BBA32289.1"/>
    <property type="molecule type" value="Genomic_DNA"/>
</dbReference>
<feature type="transmembrane region" description="Helical" evidence="6">
    <location>
        <begin position="30"/>
        <end position="51"/>
    </location>
</feature>
<accession>A0A286P3R7</accession>
<dbReference type="RefSeq" id="WP_119628111.1">
    <property type="nucleotide sequence ID" value="NZ_AP017928.1"/>
</dbReference>
<gene>
    <name evidence="9" type="ORF">sS8_0321</name>
</gene>
<keyword evidence="3" id="KW-0998">Cell outer membrane</keyword>
<proteinExistence type="predicted"/>
<evidence type="ECO:0000313" key="9">
    <source>
        <dbReference type="EMBL" id="BBA32289.1"/>
    </source>
</evidence>
<reference evidence="9 10" key="1">
    <citation type="submission" date="2016-12" db="EMBL/GenBank/DDBJ databases">
        <title>Genome sequencing of Methylocaldum marinum.</title>
        <authorList>
            <person name="Takeuchi M."/>
            <person name="Kamagata Y."/>
            <person name="Hiraoka S."/>
            <person name="Oshima K."/>
            <person name="Hattori M."/>
            <person name="Iwasaki W."/>
        </authorList>
    </citation>
    <scope>NUCLEOTIDE SEQUENCE [LARGE SCALE GENOMIC DNA]</scope>
    <source>
        <strain evidence="9 10">S8</strain>
    </source>
</reference>
<comment type="subcellular location">
    <subcellularLocation>
        <location evidence="1">Cell outer membrane</location>
    </subcellularLocation>
</comment>
<dbReference type="InterPro" id="IPR006664">
    <property type="entry name" value="OMP_bac"/>
</dbReference>
<feature type="transmembrane region" description="Helical" evidence="6">
    <location>
        <begin position="58"/>
        <end position="76"/>
    </location>
</feature>
<dbReference type="SUPFAM" id="SSF103088">
    <property type="entry name" value="OmpA-like"/>
    <property type="match status" value="1"/>
</dbReference>
<dbReference type="PROSITE" id="PS51123">
    <property type="entry name" value="OMPA_2"/>
    <property type="match status" value="1"/>
</dbReference>
<evidence type="ECO:0000313" key="10">
    <source>
        <dbReference type="Proteomes" id="UP000266313"/>
    </source>
</evidence>
<keyword evidence="10" id="KW-1185">Reference proteome</keyword>
<keyword evidence="6" id="KW-1133">Transmembrane helix</keyword>
<dbReference type="Pfam" id="PF13488">
    <property type="entry name" value="Gly-zipper_Omp"/>
    <property type="match status" value="1"/>
</dbReference>
<evidence type="ECO:0000256" key="3">
    <source>
        <dbReference type="ARBA" id="ARBA00023237"/>
    </source>
</evidence>
<dbReference type="InterPro" id="IPR050330">
    <property type="entry name" value="Bact_OuterMem_StrucFunc"/>
</dbReference>
<evidence type="ECO:0000256" key="6">
    <source>
        <dbReference type="SAM" id="Phobius"/>
    </source>
</evidence>
<dbReference type="Gene3D" id="3.30.1330.60">
    <property type="entry name" value="OmpA-like domain"/>
    <property type="match status" value="1"/>
</dbReference>
<protein>
    <submittedName>
        <fullName evidence="9">OmpA/MotB domain-containing protein</fullName>
    </submittedName>
</protein>
<organism evidence="9 10">
    <name type="scientific">Methylocaldum marinum</name>
    <dbReference type="NCBI Taxonomy" id="1432792"/>
    <lineage>
        <taxon>Bacteria</taxon>
        <taxon>Pseudomonadati</taxon>
        <taxon>Pseudomonadota</taxon>
        <taxon>Gammaproteobacteria</taxon>
        <taxon>Methylococcales</taxon>
        <taxon>Methylococcaceae</taxon>
        <taxon>Methylocaldum</taxon>
    </lineage>
</organism>
<dbReference type="Proteomes" id="UP000266313">
    <property type="component" value="Chromosome"/>
</dbReference>
<feature type="compositionally biased region" description="Low complexity" evidence="5">
    <location>
        <begin position="253"/>
        <end position="305"/>
    </location>
</feature>
<feature type="compositionally biased region" description="Low complexity" evidence="5">
    <location>
        <begin position="215"/>
        <end position="235"/>
    </location>
</feature>
<dbReference type="InterPro" id="IPR036737">
    <property type="entry name" value="OmpA-like_sf"/>
</dbReference>
<feature type="compositionally biased region" description="Basic and acidic residues" evidence="5">
    <location>
        <begin position="198"/>
        <end position="211"/>
    </location>
</feature>
<feature type="chain" id="PRO_5012561066" evidence="7">
    <location>
        <begin position="20"/>
        <end position="305"/>
    </location>
</feature>
<keyword evidence="6" id="KW-0812">Transmembrane</keyword>
<evidence type="ECO:0000256" key="1">
    <source>
        <dbReference type="ARBA" id="ARBA00004442"/>
    </source>
</evidence>
<sequence length="305" mass="31529">MIKKTITAGAIAALMTGCAGGPYGGAPQFGKTGTGAVIGAAGGAGLGAIIAKDKGKGALIGAGVGGLLGAGVGAYMDRQETQLREQLAGTGIEVQRSGNDLVLNMPSNVTFAYDSDQISPQAASALTQVAGTLNQFPETLLTVAGHTDSDGSDAYNMDLSRRRAGAVSEFLMAQGVAGGRLHSIGMGERQPIASNSTEDGKARNRRVELLIRPDQTAAQQPGAPQGQGYPAPTGTYPQQPGGYSQPDAYPQQPGGYSQPSTYPYPQQPGGYSQPGTYPQQPTGYPQQGNYPQYPQQTYPTQTYPR</sequence>
<dbReference type="AlphaFoldDB" id="A0A286P3R7"/>